<accession>W4QL33</accession>
<evidence type="ECO:0000313" key="2">
    <source>
        <dbReference type="Proteomes" id="UP000018895"/>
    </source>
</evidence>
<dbReference type="STRING" id="1236971.JCM9152_4152"/>
<dbReference type="PANTHER" id="PTHR43265:SF1">
    <property type="entry name" value="ESTERASE ESTD"/>
    <property type="match status" value="1"/>
</dbReference>
<gene>
    <name evidence="1" type="ORF">JCM9152_4152</name>
</gene>
<dbReference type="PANTHER" id="PTHR43265">
    <property type="entry name" value="ESTERASE ESTD"/>
    <property type="match status" value="1"/>
</dbReference>
<dbReference type="OrthoDB" id="9809549at2"/>
<dbReference type="InterPro" id="IPR029058">
    <property type="entry name" value="AB_hydrolase_fold"/>
</dbReference>
<dbReference type="SUPFAM" id="SSF53474">
    <property type="entry name" value="alpha/beta-Hydrolases"/>
    <property type="match status" value="1"/>
</dbReference>
<dbReference type="EMBL" id="BAUU01000041">
    <property type="protein sequence ID" value="GAE32612.1"/>
    <property type="molecule type" value="Genomic_DNA"/>
</dbReference>
<protein>
    <submittedName>
        <fullName evidence="1">Uncharacterized protein</fullName>
    </submittedName>
</protein>
<evidence type="ECO:0000313" key="1">
    <source>
        <dbReference type="EMBL" id="GAE32612.1"/>
    </source>
</evidence>
<sequence>MAQYNPVDLLASSSKPLLILQGESDFQVTYETDFLAWQEALESREQVTFKSYPQLNHFFIESQGDDQGTVDEYEHAGIVAEKVIEDMAQWVWNQMD</sequence>
<dbReference type="AlphaFoldDB" id="W4QL33"/>
<dbReference type="Gene3D" id="3.40.50.1820">
    <property type="entry name" value="alpha/beta hydrolase"/>
    <property type="match status" value="1"/>
</dbReference>
<keyword evidence="2" id="KW-1185">Reference proteome</keyword>
<name>W4QL33_9BACI</name>
<dbReference type="InterPro" id="IPR053145">
    <property type="entry name" value="AB_hydrolase_Est10"/>
</dbReference>
<dbReference type="GO" id="GO:0052689">
    <property type="term" value="F:carboxylic ester hydrolase activity"/>
    <property type="evidence" value="ECO:0007669"/>
    <property type="project" value="TreeGrafter"/>
</dbReference>
<dbReference type="RefSeq" id="WP_148296550.1">
    <property type="nucleotide sequence ID" value="NZ_BAUU01000041.1"/>
</dbReference>
<proteinExistence type="predicted"/>
<organism evidence="1 2">
    <name type="scientific">Halalkalibacter hemicellulosilyticusJCM 9152</name>
    <dbReference type="NCBI Taxonomy" id="1236971"/>
    <lineage>
        <taxon>Bacteria</taxon>
        <taxon>Bacillati</taxon>
        <taxon>Bacillota</taxon>
        <taxon>Bacilli</taxon>
        <taxon>Bacillales</taxon>
        <taxon>Bacillaceae</taxon>
        <taxon>Halalkalibacter</taxon>
    </lineage>
</organism>
<comment type="caution">
    <text evidence="1">The sequence shown here is derived from an EMBL/GenBank/DDBJ whole genome shotgun (WGS) entry which is preliminary data.</text>
</comment>
<reference evidence="1" key="1">
    <citation type="journal article" date="2014" name="Genome Announc.">
        <title>Draft Genome Sequences of Three Alkaliphilic Bacillus Strains, Bacillus wakoensis JCM 9140T, Bacillus akibai JCM 9157T, and Bacillus hemicellulosilyticus JCM 9152T.</title>
        <authorList>
            <person name="Yuki M."/>
            <person name="Oshima K."/>
            <person name="Suda W."/>
            <person name="Oshida Y."/>
            <person name="Kitamura K."/>
            <person name="Iida T."/>
            <person name="Hattori M."/>
            <person name="Ohkuma M."/>
        </authorList>
    </citation>
    <scope>NUCLEOTIDE SEQUENCE [LARGE SCALE GENOMIC DNA]</scope>
    <source>
        <strain evidence="1">JCM 9152</strain>
    </source>
</reference>
<dbReference type="Proteomes" id="UP000018895">
    <property type="component" value="Unassembled WGS sequence"/>
</dbReference>